<proteinExistence type="predicted"/>
<name>A0AB73U690_MYCCH</name>
<accession>A0AB73U690</accession>
<reference evidence="1 2" key="1">
    <citation type="submission" date="2019-06" db="EMBL/GenBank/DDBJ databases">
        <title>Whole geneome sequnce of Mycobacteroides chelonae M77 isolated from bovine milk from Meghalaya, India.</title>
        <authorList>
            <person name="Vise E."/>
            <person name="Das S."/>
            <person name="Garg A."/>
            <person name="Ghatak S."/>
            <person name="Shakuntala I."/>
            <person name="Milton A.A.P."/>
            <person name="Karam A."/>
            <person name="Sanjukta R."/>
            <person name="Puro K."/>
            <person name="Sen A."/>
        </authorList>
    </citation>
    <scope>NUCLEOTIDE SEQUENCE [LARGE SCALE GENOMIC DNA]</scope>
    <source>
        <strain evidence="1 2">M77</strain>
    </source>
</reference>
<gene>
    <name evidence="1" type="ORF">FJK96_20695</name>
</gene>
<evidence type="ECO:0000313" key="2">
    <source>
        <dbReference type="Proteomes" id="UP000317728"/>
    </source>
</evidence>
<dbReference type="EMBL" id="CP041150">
    <property type="protein sequence ID" value="QDF72340.1"/>
    <property type="molecule type" value="Genomic_DNA"/>
</dbReference>
<dbReference type="AlphaFoldDB" id="A0AB73U690"/>
<protein>
    <submittedName>
        <fullName evidence="1">Uncharacterized protein</fullName>
    </submittedName>
</protein>
<dbReference type="Proteomes" id="UP000317728">
    <property type="component" value="Chromosome"/>
</dbReference>
<dbReference type="RefSeq" id="WP_243452397.1">
    <property type="nucleotide sequence ID" value="NZ_CP041150.1"/>
</dbReference>
<organism evidence="1 2">
    <name type="scientific">Mycobacteroides chelonae</name>
    <name type="common">Mycobacterium chelonae</name>
    <dbReference type="NCBI Taxonomy" id="1774"/>
    <lineage>
        <taxon>Bacteria</taxon>
        <taxon>Bacillati</taxon>
        <taxon>Actinomycetota</taxon>
        <taxon>Actinomycetes</taxon>
        <taxon>Mycobacteriales</taxon>
        <taxon>Mycobacteriaceae</taxon>
        <taxon>Mycobacteroides</taxon>
    </lineage>
</organism>
<sequence length="112" mass="12697">MNDIYAAERDEARAARNYRRPPCQMGVTGYCLHGRHTECPYRTGGSLQDGIVLNECTVTFPGTRKDYGDMHAAHYPDGRTVQVVKPSHRYRCPCECHRELPVGQLELFEVVA</sequence>
<evidence type="ECO:0000313" key="1">
    <source>
        <dbReference type="EMBL" id="QDF72340.1"/>
    </source>
</evidence>